<reference evidence="14" key="2">
    <citation type="submission" date="2023-01" db="EMBL/GenBank/DDBJ databases">
        <title>Draft genome sequence of Sneathiella chinensis strain NBRC 103408.</title>
        <authorList>
            <person name="Sun Q."/>
            <person name="Mori K."/>
        </authorList>
    </citation>
    <scope>NUCLEOTIDE SEQUENCE</scope>
    <source>
        <strain evidence="14">NBRC 103408</strain>
    </source>
</reference>
<dbReference type="EC" id="3.6.5.4" evidence="10"/>
<dbReference type="PANTHER" id="PTHR43134:SF1">
    <property type="entry name" value="SIGNAL RECOGNITION PARTICLE RECEPTOR SUBUNIT ALPHA"/>
    <property type="match status" value="1"/>
</dbReference>
<protein>
    <recommendedName>
        <fullName evidence="10">Signal recognition particle receptor FtsY</fullName>
        <shortName evidence="10">SRP receptor</shortName>
        <ecNumber evidence="10">3.6.5.4</ecNumber>
    </recommendedName>
</protein>
<dbReference type="InterPro" id="IPR013822">
    <property type="entry name" value="Signal_recog_particl_SRP54_hlx"/>
</dbReference>
<keyword evidence="7 10" id="KW-0472">Membrane</keyword>
<dbReference type="CDD" id="cd17874">
    <property type="entry name" value="FtsY"/>
    <property type="match status" value="1"/>
</dbReference>
<reference evidence="14" key="1">
    <citation type="journal article" date="2014" name="Int. J. Syst. Evol. Microbiol.">
        <title>Complete genome of a new Firmicutes species belonging to the dominant human colonic microbiota ('Ruminococcus bicirculans') reveals two chromosomes and a selective capacity to utilize plant glucans.</title>
        <authorList>
            <consortium name="NISC Comparative Sequencing Program"/>
            <person name="Wegmann U."/>
            <person name="Louis P."/>
            <person name="Goesmann A."/>
            <person name="Henrissat B."/>
            <person name="Duncan S.H."/>
            <person name="Flint H.J."/>
        </authorList>
    </citation>
    <scope>NUCLEOTIDE SEQUENCE</scope>
    <source>
        <strain evidence="14">NBRC 103408</strain>
    </source>
</reference>
<evidence type="ECO:0000256" key="7">
    <source>
        <dbReference type="ARBA" id="ARBA00023136"/>
    </source>
</evidence>
<feature type="domain" description="SRP54-type proteins GTP-binding" evidence="12">
    <location>
        <begin position="114"/>
        <end position="315"/>
    </location>
</feature>
<dbReference type="SUPFAM" id="SSF52540">
    <property type="entry name" value="P-loop containing nucleoside triphosphate hydrolases"/>
    <property type="match status" value="1"/>
</dbReference>
<dbReference type="InterPro" id="IPR027417">
    <property type="entry name" value="P-loop_NTPase"/>
</dbReference>
<dbReference type="PANTHER" id="PTHR43134">
    <property type="entry name" value="SIGNAL RECOGNITION PARTICLE RECEPTOR SUBUNIT ALPHA"/>
    <property type="match status" value="1"/>
</dbReference>
<evidence type="ECO:0000259" key="11">
    <source>
        <dbReference type="SMART" id="SM00382"/>
    </source>
</evidence>
<organism evidence="14 15">
    <name type="scientific">Sneathiella chinensis</name>
    <dbReference type="NCBI Taxonomy" id="349750"/>
    <lineage>
        <taxon>Bacteria</taxon>
        <taxon>Pseudomonadati</taxon>
        <taxon>Pseudomonadota</taxon>
        <taxon>Alphaproteobacteria</taxon>
        <taxon>Sneathiellales</taxon>
        <taxon>Sneathiellaceae</taxon>
        <taxon>Sneathiella</taxon>
    </lineage>
</organism>
<proteinExistence type="inferred from homology"/>
<dbReference type="InterPro" id="IPR042101">
    <property type="entry name" value="SRP54_N_sf"/>
</dbReference>
<evidence type="ECO:0000256" key="1">
    <source>
        <dbReference type="ARBA" id="ARBA00004515"/>
    </source>
</evidence>
<evidence type="ECO:0000256" key="2">
    <source>
        <dbReference type="ARBA" id="ARBA00022475"/>
    </source>
</evidence>
<keyword evidence="15" id="KW-1185">Reference proteome</keyword>
<evidence type="ECO:0000256" key="10">
    <source>
        <dbReference type="HAMAP-Rule" id="MF_00920"/>
    </source>
</evidence>
<keyword evidence="4 10" id="KW-0547">Nucleotide-binding</keyword>
<evidence type="ECO:0000256" key="5">
    <source>
        <dbReference type="ARBA" id="ARBA00022801"/>
    </source>
</evidence>
<dbReference type="Proteomes" id="UP001161409">
    <property type="component" value="Unassembled WGS sequence"/>
</dbReference>
<evidence type="ECO:0000259" key="12">
    <source>
        <dbReference type="SMART" id="SM00962"/>
    </source>
</evidence>
<evidence type="ECO:0000256" key="6">
    <source>
        <dbReference type="ARBA" id="ARBA00023134"/>
    </source>
</evidence>
<feature type="binding site" evidence="10">
    <location>
        <begin position="267"/>
        <end position="270"/>
    </location>
    <ligand>
        <name>GTP</name>
        <dbReference type="ChEBI" id="CHEBI:37565"/>
    </ligand>
</feature>
<dbReference type="InterPro" id="IPR004390">
    <property type="entry name" value="SR_rcpt_FtsY"/>
</dbReference>
<dbReference type="Gene3D" id="3.40.50.300">
    <property type="entry name" value="P-loop containing nucleotide triphosphate hydrolases"/>
    <property type="match status" value="1"/>
</dbReference>
<dbReference type="Gene3D" id="1.20.120.140">
    <property type="entry name" value="Signal recognition particle SRP54, nucleotide-binding domain"/>
    <property type="match status" value="1"/>
</dbReference>
<evidence type="ECO:0000256" key="8">
    <source>
        <dbReference type="ARBA" id="ARBA00023170"/>
    </source>
</evidence>
<accession>A0ABQ5U818</accession>
<dbReference type="Pfam" id="PF00448">
    <property type="entry name" value="SRP54"/>
    <property type="match status" value="1"/>
</dbReference>
<dbReference type="SMART" id="SM00382">
    <property type="entry name" value="AAA"/>
    <property type="match status" value="1"/>
</dbReference>
<dbReference type="Pfam" id="PF02881">
    <property type="entry name" value="SRP54_N"/>
    <property type="match status" value="1"/>
</dbReference>
<evidence type="ECO:0000256" key="3">
    <source>
        <dbReference type="ARBA" id="ARBA00022490"/>
    </source>
</evidence>
<feature type="domain" description="Signal recognition particle SRP54 helical bundle" evidence="13">
    <location>
        <begin position="20"/>
        <end position="99"/>
    </location>
</feature>
<comment type="caution">
    <text evidence="14">The sequence shown here is derived from an EMBL/GenBank/DDBJ whole genome shotgun (WGS) entry which is preliminary data.</text>
</comment>
<dbReference type="SMART" id="SM00963">
    <property type="entry name" value="SRP54_N"/>
    <property type="match status" value="1"/>
</dbReference>
<feature type="domain" description="AAA+ ATPase" evidence="11">
    <location>
        <begin position="113"/>
        <end position="260"/>
    </location>
</feature>
<gene>
    <name evidence="10" type="primary">ftsY</name>
    <name evidence="14" type="ORF">GCM10007924_30500</name>
</gene>
<name>A0ABQ5U818_9PROT</name>
<dbReference type="SUPFAM" id="SSF47364">
    <property type="entry name" value="Domain of the SRP/SRP receptor G-proteins"/>
    <property type="match status" value="1"/>
</dbReference>
<feature type="binding site" evidence="10">
    <location>
        <begin position="203"/>
        <end position="207"/>
    </location>
    <ligand>
        <name>GTP</name>
        <dbReference type="ChEBI" id="CHEBI:37565"/>
    </ligand>
</feature>
<dbReference type="HAMAP" id="MF_00920">
    <property type="entry name" value="FtsY"/>
    <property type="match status" value="1"/>
</dbReference>
<evidence type="ECO:0000313" key="15">
    <source>
        <dbReference type="Proteomes" id="UP001161409"/>
    </source>
</evidence>
<dbReference type="SMART" id="SM00962">
    <property type="entry name" value="SRP54"/>
    <property type="match status" value="1"/>
</dbReference>
<comment type="subunit">
    <text evidence="10">Part of the signal recognition particle protein translocation system, which is composed of SRP and FtsY. SRP is a ribonucleoprotein composed of Ffh and a 4.5S RNA molecule.</text>
</comment>
<dbReference type="InterPro" id="IPR000897">
    <property type="entry name" value="SRP54_GTPase_dom"/>
</dbReference>
<evidence type="ECO:0000313" key="14">
    <source>
        <dbReference type="EMBL" id="GLQ07828.1"/>
    </source>
</evidence>
<comment type="similarity">
    <text evidence="10">Belongs to the GTP-binding SRP family. FtsY subfamily.</text>
</comment>
<evidence type="ECO:0000256" key="9">
    <source>
        <dbReference type="ARBA" id="ARBA00048027"/>
    </source>
</evidence>
<dbReference type="NCBIfam" id="TIGR00064">
    <property type="entry name" value="ftsY"/>
    <property type="match status" value="1"/>
</dbReference>
<dbReference type="InterPro" id="IPR036225">
    <property type="entry name" value="SRP/SRP_N"/>
</dbReference>
<comment type="subcellular location">
    <subcellularLocation>
        <location evidence="1">Cell inner membrane</location>
        <topology evidence="1">Peripheral membrane protein</topology>
        <orientation evidence="1">Cytoplasmic side</orientation>
    </subcellularLocation>
    <subcellularLocation>
        <location evidence="10">Cell membrane</location>
        <topology evidence="10">Peripheral membrane protein</topology>
        <orientation evidence="10">Cytoplasmic side</orientation>
    </subcellularLocation>
    <subcellularLocation>
        <location evidence="10">Cytoplasm</location>
    </subcellularLocation>
</comment>
<keyword evidence="2 10" id="KW-1003">Cell membrane</keyword>
<comment type="function">
    <text evidence="10">Involved in targeting and insertion of nascent membrane proteins into the cytoplasmic membrane. Acts as a receptor for the complex formed by the signal recognition particle (SRP) and the ribosome-nascent chain (RNC). Interaction with SRP-RNC leads to the transfer of the RNC complex to the Sec translocase for insertion into the membrane, the hydrolysis of GTP by both Ffh and FtsY, and the dissociation of the SRP-FtsY complex into the individual components.</text>
</comment>
<dbReference type="EMBL" id="BSNF01000010">
    <property type="protein sequence ID" value="GLQ07828.1"/>
    <property type="molecule type" value="Genomic_DNA"/>
</dbReference>
<keyword evidence="5 10" id="KW-0378">Hydrolase</keyword>
<comment type="catalytic activity">
    <reaction evidence="9 10">
        <text>GTP + H2O = GDP + phosphate + H(+)</text>
        <dbReference type="Rhea" id="RHEA:19669"/>
        <dbReference type="ChEBI" id="CHEBI:15377"/>
        <dbReference type="ChEBI" id="CHEBI:15378"/>
        <dbReference type="ChEBI" id="CHEBI:37565"/>
        <dbReference type="ChEBI" id="CHEBI:43474"/>
        <dbReference type="ChEBI" id="CHEBI:58189"/>
        <dbReference type="EC" id="3.6.5.4"/>
    </reaction>
</comment>
<keyword evidence="3 10" id="KW-0963">Cytoplasm</keyword>
<feature type="binding site" evidence="10">
    <location>
        <begin position="121"/>
        <end position="128"/>
    </location>
    <ligand>
        <name>GTP</name>
        <dbReference type="ChEBI" id="CHEBI:37565"/>
    </ligand>
</feature>
<dbReference type="InterPro" id="IPR003593">
    <property type="entry name" value="AAA+_ATPase"/>
</dbReference>
<evidence type="ECO:0000256" key="4">
    <source>
        <dbReference type="ARBA" id="ARBA00022741"/>
    </source>
</evidence>
<keyword evidence="8 10" id="KW-0675">Receptor</keyword>
<evidence type="ECO:0000259" key="13">
    <source>
        <dbReference type="SMART" id="SM00963"/>
    </source>
</evidence>
<sequence length="319" mass="33998">MIGVMTDTEKKEKKGWFRRLKEGLKRSSNALSTGITDIFTKRKLDDDVLEELEELLITSDIGVSTSAKITANIARTRYNKEIAPDEIKEALAEEVAAILEPVTRPFVLDESRKPHVVLVVGVNGSGKTTTIGKLAKQYADAGKKVMLAAGDTFRAAAIEQLSIWGERTGAPVMTTKVGGDAAGLAFSAYEQAKANGTDLLLIDTAGRLQNKGHLMAELEKIIRVLKKLDADAPHSSILVLDATTGQNAINQAEIFGKVCDVTGLVMTKLDGTARGGVLVAIADKFGLPVHAIGVGEGIDDLQPFAAMDFARALSGSEQP</sequence>
<keyword evidence="6 10" id="KW-0342">GTP-binding</keyword>